<keyword evidence="2 8" id="KW-0378">Hydrolase</keyword>
<gene>
    <name evidence="8" type="ORF">RBB77_21645</name>
</gene>
<dbReference type="GO" id="GO:0004553">
    <property type="term" value="F:hydrolase activity, hydrolyzing O-glycosyl compounds"/>
    <property type="evidence" value="ECO:0007669"/>
    <property type="project" value="InterPro"/>
</dbReference>
<evidence type="ECO:0000259" key="6">
    <source>
        <dbReference type="Pfam" id="PF02836"/>
    </source>
</evidence>
<feature type="domain" description="Glycosyl hydrolases family 2 sugar binding" evidence="7">
    <location>
        <begin position="61"/>
        <end position="133"/>
    </location>
</feature>
<dbReference type="InterPro" id="IPR006101">
    <property type="entry name" value="Glyco_hydro_2"/>
</dbReference>
<keyword evidence="4" id="KW-0732">Signal</keyword>
<dbReference type="EMBL" id="CP132942">
    <property type="protein sequence ID" value="XCB32995.1"/>
    <property type="molecule type" value="Genomic_DNA"/>
</dbReference>
<reference evidence="8" key="2">
    <citation type="journal article" date="2024" name="Environ. Microbiol.">
        <title>Genome analysis and description of Tunturibacter gen. nov. expands the diversity of Terriglobia in tundra soils.</title>
        <authorList>
            <person name="Messyasz A."/>
            <person name="Mannisto M.K."/>
            <person name="Kerkhof L.J."/>
            <person name="Haggblom M.M."/>
        </authorList>
    </citation>
    <scope>NUCLEOTIDE SEQUENCE</scope>
    <source>
        <strain evidence="8">X5P6</strain>
    </source>
</reference>
<organism evidence="8">
    <name type="scientific">Tunturiibacter psychrotolerans</name>
    <dbReference type="NCBI Taxonomy" id="3069686"/>
    <lineage>
        <taxon>Bacteria</taxon>
        <taxon>Pseudomonadati</taxon>
        <taxon>Acidobacteriota</taxon>
        <taxon>Terriglobia</taxon>
        <taxon>Terriglobales</taxon>
        <taxon>Acidobacteriaceae</taxon>
        <taxon>Tunturiibacter</taxon>
    </lineage>
</organism>
<dbReference type="PANTHER" id="PTHR42732">
    <property type="entry name" value="BETA-GALACTOSIDASE"/>
    <property type="match status" value="1"/>
</dbReference>
<feature type="domain" description="Glycoside hydrolase family 2 catalytic" evidence="6">
    <location>
        <begin position="289"/>
        <end position="540"/>
    </location>
</feature>
<feature type="signal peptide" evidence="4">
    <location>
        <begin position="1"/>
        <end position="23"/>
    </location>
</feature>
<dbReference type="GO" id="GO:0005975">
    <property type="term" value="P:carbohydrate metabolic process"/>
    <property type="evidence" value="ECO:0007669"/>
    <property type="project" value="InterPro"/>
</dbReference>
<proteinExistence type="inferred from homology"/>
<dbReference type="InterPro" id="IPR008979">
    <property type="entry name" value="Galactose-bd-like_sf"/>
</dbReference>
<protein>
    <submittedName>
        <fullName evidence="8">Glycoside hydrolase family 2 TIM barrel-domain containing protein</fullName>
    </submittedName>
</protein>
<evidence type="ECO:0000256" key="4">
    <source>
        <dbReference type="SAM" id="SignalP"/>
    </source>
</evidence>
<dbReference type="RefSeq" id="WP_353063837.1">
    <property type="nucleotide sequence ID" value="NZ_CP132942.1"/>
</dbReference>
<dbReference type="AlphaFoldDB" id="A0AAU7ZPX9"/>
<evidence type="ECO:0000313" key="8">
    <source>
        <dbReference type="EMBL" id="XCB32995.1"/>
    </source>
</evidence>
<keyword evidence="3" id="KW-0326">Glycosidase</keyword>
<dbReference type="InterPro" id="IPR017853">
    <property type="entry name" value="GH"/>
</dbReference>
<feature type="chain" id="PRO_5043975324" evidence="4">
    <location>
        <begin position="24"/>
        <end position="575"/>
    </location>
</feature>
<accession>A0AAU7ZPX9</accession>
<evidence type="ECO:0000259" key="7">
    <source>
        <dbReference type="Pfam" id="PF02837"/>
    </source>
</evidence>
<reference evidence="8" key="1">
    <citation type="submission" date="2023-08" db="EMBL/GenBank/DDBJ databases">
        <authorList>
            <person name="Messyasz A."/>
            <person name="Mannisto M.K."/>
            <person name="Kerkhof L.J."/>
            <person name="Haggblom M."/>
        </authorList>
    </citation>
    <scope>NUCLEOTIDE SEQUENCE</scope>
    <source>
        <strain evidence="8">X5P6</strain>
    </source>
</reference>
<dbReference type="Pfam" id="PF02836">
    <property type="entry name" value="Glyco_hydro_2_C"/>
    <property type="match status" value="1"/>
</dbReference>
<name>A0AAU7ZPX9_9BACT</name>
<dbReference type="SUPFAM" id="SSF51445">
    <property type="entry name" value="(Trans)glycosidases"/>
    <property type="match status" value="1"/>
</dbReference>
<dbReference type="SUPFAM" id="SSF49303">
    <property type="entry name" value="beta-Galactosidase/glucuronidase domain"/>
    <property type="match status" value="1"/>
</dbReference>
<dbReference type="InterPro" id="IPR006102">
    <property type="entry name" value="Ig-like_GH2"/>
</dbReference>
<dbReference type="PANTHER" id="PTHR42732:SF1">
    <property type="entry name" value="BETA-MANNOSIDASE"/>
    <property type="match status" value="1"/>
</dbReference>
<dbReference type="Gene3D" id="3.20.20.80">
    <property type="entry name" value="Glycosidases"/>
    <property type="match status" value="1"/>
</dbReference>
<dbReference type="Gene3D" id="2.60.40.10">
    <property type="entry name" value="Immunoglobulins"/>
    <property type="match status" value="1"/>
</dbReference>
<dbReference type="KEGG" id="tpsc:RBB77_21645"/>
<evidence type="ECO:0000256" key="2">
    <source>
        <dbReference type="ARBA" id="ARBA00022801"/>
    </source>
</evidence>
<dbReference type="InterPro" id="IPR006103">
    <property type="entry name" value="Glyco_hydro_2_cat"/>
</dbReference>
<dbReference type="Gene3D" id="2.60.120.260">
    <property type="entry name" value="Galactose-binding domain-like"/>
    <property type="match status" value="1"/>
</dbReference>
<sequence length="575" mass="63882">MKFNRIALGVAVLIWGSLFSLHALTTTVDLGGAGWTFRGTLDGAKHDVTVPHCWPVMPGYEHYIGDAVYERNFEAPSIRSGRIARLRFDAVYYKAHVWLNGKDVGSHEGGYTSFELDVTESLKVGTNHLVVEVDNTPTLTTIPAIATAGHSGQGATPYGTLNGEGIFGWMPYGGIVRPVSLIVTNKVYLKNIKIDAKPDLQRDIAKITVHAFLRNSGNEDATVTLSGSIAGLEILLPRVKASKNSEAQISWTGTLVRPHLWSTRDPHLYDASLSIGDEGLETRFGVREIRVQGTELLLNGNPVHLFGANRVSEDPVAGLSESKAIVTRDLSDMLADNMRMMRIAHYPQAQELLDFADEHGMLIIAEAGNWNLGAWQMADPALRTVWQSQMREMMEEDWNHPSVIAWSVGNEYESATPEGIAWTRDMRSYTLGLDSTRLITFASRFTGDPNVKTGNDEASQYSDFVSVNIYGDYGKRLDRVHALWPDKPVFMTEFGHMGEPGLHDPERIADITEAVTAMKARPWMIGGALWTWADYRSLHHGTPPDGIRRWGTVNFNREHRDSWKVVQGLFATELP</sequence>
<dbReference type="InterPro" id="IPR006104">
    <property type="entry name" value="Glyco_hydro_2_N"/>
</dbReference>
<dbReference type="InterPro" id="IPR036156">
    <property type="entry name" value="Beta-gal/glucu_dom_sf"/>
</dbReference>
<evidence type="ECO:0000256" key="3">
    <source>
        <dbReference type="ARBA" id="ARBA00023295"/>
    </source>
</evidence>
<dbReference type="InterPro" id="IPR051913">
    <property type="entry name" value="GH2_Domain-Containing"/>
</dbReference>
<comment type="similarity">
    <text evidence="1">Belongs to the glycosyl hydrolase 2 family.</text>
</comment>
<dbReference type="SUPFAM" id="SSF49785">
    <property type="entry name" value="Galactose-binding domain-like"/>
    <property type="match status" value="1"/>
</dbReference>
<evidence type="ECO:0000256" key="1">
    <source>
        <dbReference type="ARBA" id="ARBA00007401"/>
    </source>
</evidence>
<dbReference type="InterPro" id="IPR013783">
    <property type="entry name" value="Ig-like_fold"/>
</dbReference>
<dbReference type="PRINTS" id="PR00132">
    <property type="entry name" value="GLHYDRLASE2"/>
</dbReference>
<feature type="domain" description="Glycoside hydrolase family 2 immunoglobulin-like beta-sandwich" evidence="5">
    <location>
        <begin position="187"/>
        <end position="287"/>
    </location>
</feature>
<evidence type="ECO:0000259" key="5">
    <source>
        <dbReference type="Pfam" id="PF00703"/>
    </source>
</evidence>
<dbReference type="Pfam" id="PF02837">
    <property type="entry name" value="Glyco_hydro_2_N"/>
    <property type="match status" value="1"/>
</dbReference>
<dbReference type="Pfam" id="PF00703">
    <property type="entry name" value="Glyco_hydro_2"/>
    <property type="match status" value="1"/>
</dbReference>